<dbReference type="EMBL" id="NQVE01000076">
    <property type="protein sequence ID" value="RAL49818.1"/>
    <property type="molecule type" value="Genomic_DNA"/>
</dbReference>
<evidence type="ECO:0000259" key="6">
    <source>
        <dbReference type="Pfam" id="PF09258"/>
    </source>
</evidence>
<evidence type="ECO:0000313" key="8">
    <source>
        <dbReference type="Proteomes" id="UP000249390"/>
    </source>
</evidence>
<reference evidence="7 8" key="1">
    <citation type="submission" date="2018-06" db="EMBL/GenBank/DDBJ databases">
        <title>The Genome of Cuscuta australis (Dodder) Provides Insight into the Evolution of Plant Parasitism.</title>
        <authorList>
            <person name="Liu H."/>
        </authorList>
    </citation>
    <scope>NUCLEOTIDE SEQUENCE [LARGE SCALE GENOMIC DNA]</scope>
    <source>
        <strain evidence="8">cv. Yunnan</strain>
        <tissue evidence="7">Vines</tissue>
    </source>
</reference>
<protein>
    <recommendedName>
        <fullName evidence="6">Glycosyl transferase 64 domain-containing protein</fullName>
    </recommendedName>
</protein>
<dbReference type="GO" id="GO:0016020">
    <property type="term" value="C:membrane"/>
    <property type="evidence" value="ECO:0007669"/>
    <property type="project" value="InterPro"/>
</dbReference>
<proteinExistence type="inferred from homology"/>
<dbReference type="Pfam" id="PF09258">
    <property type="entry name" value="Glyco_transf_64"/>
    <property type="match status" value="1"/>
</dbReference>
<evidence type="ECO:0000256" key="1">
    <source>
        <dbReference type="ARBA" id="ARBA00008700"/>
    </source>
</evidence>
<dbReference type="SUPFAM" id="SSF53448">
    <property type="entry name" value="Nucleotide-diphospho-sugar transferases"/>
    <property type="match status" value="1"/>
</dbReference>
<evidence type="ECO:0000256" key="4">
    <source>
        <dbReference type="SAM" id="MobiDB-lite"/>
    </source>
</evidence>
<dbReference type="Gene3D" id="3.90.550.10">
    <property type="entry name" value="Spore Coat Polysaccharide Biosynthesis Protein SpsA, Chain A"/>
    <property type="match status" value="1"/>
</dbReference>
<keyword evidence="5" id="KW-0732">Signal</keyword>
<comment type="caution">
    <text evidence="7">The sequence shown here is derived from an EMBL/GenBank/DDBJ whole genome shotgun (WGS) entry which is preliminary data.</text>
</comment>
<evidence type="ECO:0000256" key="2">
    <source>
        <dbReference type="ARBA" id="ARBA00022679"/>
    </source>
</evidence>
<dbReference type="AlphaFoldDB" id="A0A328DZA1"/>
<dbReference type="PANTHER" id="PTHR48409:SF1">
    <property type="entry name" value="GLYCOSYLTRANSFERASE FAMILY PROTEIN 64 C3"/>
    <property type="match status" value="1"/>
</dbReference>
<keyword evidence="8" id="KW-1185">Reference proteome</keyword>
<keyword evidence="2" id="KW-0808">Transferase</keyword>
<gene>
    <name evidence="7" type="ORF">DM860_002109</name>
</gene>
<dbReference type="FunFam" id="3.90.550.10:FF:000221">
    <property type="entry name" value="Glycosyltransferase family protein 47"/>
    <property type="match status" value="1"/>
</dbReference>
<organism evidence="7 8">
    <name type="scientific">Cuscuta australis</name>
    <dbReference type="NCBI Taxonomy" id="267555"/>
    <lineage>
        <taxon>Eukaryota</taxon>
        <taxon>Viridiplantae</taxon>
        <taxon>Streptophyta</taxon>
        <taxon>Embryophyta</taxon>
        <taxon>Tracheophyta</taxon>
        <taxon>Spermatophyta</taxon>
        <taxon>Magnoliopsida</taxon>
        <taxon>eudicotyledons</taxon>
        <taxon>Gunneridae</taxon>
        <taxon>Pentapetalae</taxon>
        <taxon>asterids</taxon>
        <taxon>lamiids</taxon>
        <taxon>Solanales</taxon>
        <taxon>Convolvulaceae</taxon>
        <taxon>Cuscuteae</taxon>
        <taxon>Cuscuta</taxon>
        <taxon>Cuscuta subgen. Grammica</taxon>
        <taxon>Cuscuta sect. Cleistogrammica</taxon>
    </lineage>
</organism>
<dbReference type="Proteomes" id="UP000249390">
    <property type="component" value="Unassembled WGS sequence"/>
</dbReference>
<dbReference type="InterPro" id="IPR029044">
    <property type="entry name" value="Nucleotide-diphossugar_trans"/>
</dbReference>
<sequence length="336" mass="37905">MKVVPIRLLHAFLVFLMPLSVISPRTRPPRWEWDPCQVPPPNQRALRADQLTVLINGFSEHRIPLLLSTAAVYSSAMASVSAVIILWSNPSTSRQTLDNLSQNLTSVSTGGAPTTVIRQPSASLNLRFTPRRSITTRAVLVCDDDIQPDAESVNFAFNVWRSNPDRLIGFFARSHDYDLPERKWIYTMRNDRYSMILTKLMILKSEYLYRYTCETPPEMLRLVDGKNNCEDILMNFVVSDSIEAGPILVGAKRGVRDMGDSRSEGGERAVGLSSRGGEHMKRRGDCITEFHRIAGRMPLRYNYGKVVDSAGEEGLCRKGDRFVYCDQQPPDSFDSI</sequence>
<keyword evidence="3" id="KW-1015">Disulfide bond</keyword>
<feature type="region of interest" description="Disordered" evidence="4">
    <location>
        <begin position="258"/>
        <end position="277"/>
    </location>
</feature>
<accession>A0A328DZA1</accession>
<feature type="compositionally biased region" description="Basic and acidic residues" evidence="4">
    <location>
        <begin position="258"/>
        <end position="267"/>
    </location>
</feature>
<feature type="domain" description="Glycosyl transferase 64" evidence="6">
    <location>
        <begin position="51"/>
        <end position="308"/>
    </location>
</feature>
<evidence type="ECO:0000256" key="5">
    <source>
        <dbReference type="SAM" id="SignalP"/>
    </source>
</evidence>
<evidence type="ECO:0000256" key="3">
    <source>
        <dbReference type="ARBA" id="ARBA00023157"/>
    </source>
</evidence>
<dbReference type="GO" id="GO:0016757">
    <property type="term" value="F:glycosyltransferase activity"/>
    <property type="evidence" value="ECO:0007669"/>
    <property type="project" value="InterPro"/>
</dbReference>
<comment type="similarity">
    <text evidence="1">Belongs to the glycosyltransferase 64 family.</text>
</comment>
<dbReference type="PANTHER" id="PTHR48409">
    <property type="entry name" value="GLYCOSYLTRANSFERASE FAMILY PROTEIN 64 C3"/>
    <property type="match status" value="1"/>
</dbReference>
<dbReference type="InterPro" id="IPR015338">
    <property type="entry name" value="GT64_dom"/>
</dbReference>
<name>A0A328DZA1_9ASTE</name>
<evidence type="ECO:0000313" key="7">
    <source>
        <dbReference type="EMBL" id="RAL49818.1"/>
    </source>
</evidence>
<dbReference type="InterPro" id="IPR053318">
    <property type="entry name" value="GT64"/>
</dbReference>
<feature type="chain" id="PRO_5016404401" description="Glycosyl transferase 64 domain-containing protein" evidence="5">
    <location>
        <begin position="25"/>
        <end position="336"/>
    </location>
</feature>
<feature type="signal peptide" evidence="5">
    <location>
        <begin position="1"/>
        <end position="24"/>
    </location>
</feature>